<dbReference type="InterPro" id="IPR054058">
    <property type="entry name" value="HTH_67"/>
</dbReference>
<dbReference type="Pfam" id="PF21863">
    <property type="entry name" value="HTH_67"/>
    <property type="match status" value="1"/>
</dbReference>
<proteinExistence type="predicted"/>
<name>A0A1A2Z2L6_9MYCO</name>
<dbReference type="EMBL" id="LZKJ01000132">
    <property type="protein sequence ID" value="OBI44729.1"/>
    <property type="molecule type" value="Genomic_DNA"/>
</dbReference>
<dbReference type="OrthoDB" id="157052at2"/>
<evidence type="ECO:0000313" key="2">
    <source>
        <dbReference type="Proteomes" id="UP000093592"/>
    </source>
</evidence>
<evidence type="ECO:0000313" key="1">
    <source>
        <dbReference type="EMBL" id="OBI44729.1"/>
    </source>
</evidence>
<protein>
    <submittedName>
        <fullName evidence="1">Uncharacterized protein</fullName>
    </submittedName>
</protein>
<gene>
    <name evidence="1" type="ORF">A5707_02665</name>
</gene>
<sequence length="81" mass="8432">MAEDRLQSRGLIRDGALTDAGLTAREAIEVVTDEGCAPITTALGRGLDELVSLIGAWSRQLQAAGGYPPAEPQGLAAQTNR</sequence>
<comment type="caution">
    <text evidence="1">The sequence shown here is derived from an EMBL/GenBank/DDBJ whole genome shotgun (WGS) entry which is preliminary data.</text>
</comment>
<accession>A0A1A2Z2L6</accession>
<organism evidence="1 2">
    <name type="scientific">Mycobacterium kyorinense</name>
    <dbReference type="NCBI Taxonomy" id="487514"/>
    <lineage>
        <taxon>Bacteria</taxon>
        <taxon>Bacillati</taxon>
        <taxon>Actinomycetota</taxon>
        <taxon>Actinomycetes</taxon>
        <taxon>Mycobacteriales</taxon>
        <taxon>Mycobacteriaceae</taxon>
        <taxon>Mycobacterium</taxon>
    </lineage>
</organism>
<dbReference type="Proteomes" id="UP000093592">
    <property type="component" value="Unassembled WGS sequence"/>
</dbReference>
<reference evidence="2" key="1">
    <citation type="submission" date="2016-06" db="EMBL/GenBank/DDBJ databases">
        <authorList>
            <person name="Sutton G."/>
            <person name="Brinkac L."/>
            <person name="Sanka R."/>
            <person name="Adams M."/>
            <person name="Lau E."/>
            <person name="Sam S."/>
            <person name="Sreng N."/>
            <person name="Him V."/>
            <person name="Kerleguer A."/>
            <person name="Cheng S."/>
        </authorList>
    </citation>
    <scope>NUCLEOTIDE SEQUENCE [LARGE SCALE GENOMIC DNA]</scope>
    <source>
        <strain evidence="2">E861</strain>
    </source>
</reference>
<dbReference type="AlphaFoldDB" id="A0A1A2Z2L6"/>